<dbReference type="InterPro" id="IPR036736">
    <property type="entry name" value="ACP-like_sf"/>
</dbReference>
<dbReference type="Gene3D" id="1.10.1200.10">
    <property type="entry name" value="ACP-like"/>
    <property type="match status" value="1"/>
</dbReference>
<keyword evidence="2" id="KW-0597">Phosphoprotein</keyword>
<evidence type="ECO:0000313" key="4">
    <source>
        <dbReference type="EMBL" id="GAA0750629.1"/>
    </source>
</evidence>
<dbReference type="InterPro" id="IPR009081">
    <property type="entry name" value="PP-bd_ACP"/>
</dbReference>
<comment type="caution">
    <text evidence="4">The sequence shown here is derived from an EMBL/GenBank/DDBJ whole genome shotgun (WGS) entry which is preliminary data.</text>
</comment>
<dbReference type="InterPro" id="IPR006162">
    <property type="entry name" value="Ppantetheine_attach_site"/>
</dbReference>
<proteinExistence type="predicted"/>
<keyword evidence="1" id="KW-0596">Phosphopantetheine</keyword>
<reference evidence="5" key="1">
    <citation type="journal article" date="2019" name="Int. J. Syst. Evol. Microbiol.">
        <title>The Global Catalogue of Microorganisms (GCM) 10K type strain sequencing project: providing services to taxonomists for standard genome sequencing and annotation.</title>
        <authorList>
            <consortium name="The Broad Institute Genomics Platform"/>
            <consortium name="The Broad Institute Genome Sequencing Center for Infectious Disease"/>
            <person name="Wu L."/>
            <person name="Ma J."/>
        </authorList>
    </citation>
    <scope>NUCLEOTIDE SEQUENCE [LARGE SCALE GENOMIC DNA]</scope>
    <source>
        <strain evidence="5">JCM 15503</strain>
    </source>
</reference>
<feature type="domain" description="Carrier" evidence="3">
    <location>
        <begin position="15"/>
        <end position="91"/>
    </location>
</feature>
<dbReference type="SUPFAM" id="SSF47336">
    <property type="entry name" value="ACP-like"/>
    <property type="match status" value="1"/>
</dbReference>
<dbReference type="Proteomes" id="UP001500279">
    <property type="component" value="Unassembled WGS sequence"/>
</dbReference>
<sequence>MNDLSAALDQRHTIATISTTDRVIKAIRALGCDADPILPVHELDRELGIDSTEFVELGMLVRREFGVDDKAISLFGVERVSDIVARVDQLLAK</sequence>
<dbReference type="RefSeq" id="WP_141291645.1">
    <property type="nucleotide sequence ID" value="NZ_BAAAEW010000011.1"/>
</dbReference>
<evidence type="ECO:0000256" key="2">
    <source>
        <dbReference type="ARBA" id="ARBA00022553"/>
    </source>
</evidence>
<accession>A0ABP3V9S1</accession>
<evidence type="ECO:0000313" key="5">
    <source>
        <dbReference type="Proteomes" id="UP001500279"/>
    </source>
</evidence>
<name>A0ABP3V9S1_9BURK</name>
<dbReference type="PROSITE" id="PS50075">
    <property type="entry name" value="CARRIER"/>
    <property type="match status" value="1"/>
</dbReference>
<dbReference type="Pfam" id="PF00550">
    <property type="entry name" value="PP-binding"/>
    <property type="match status" value="1"/>
</dbReference>
<organism evidence="4 5">
    <name type="scientific">Ideonella azotifigens</name>
    <dbReference type="NCBI Taxonomy" id="513160"/>
    <lineage>
        <taxon>Bacteria</taxon>
        <taxon>Pseudomonadati</taxon>
        <taxon>Pseudomonadota</taxon>
        <taxon>Betaproteobacteria</taxon>
        <taxon>Burkholderiales</taxon>
        <taxon>Sphaerotilaceae</taxon>
        <taxon>Ideonella</taxon>
    </lineage>
</organism>
<protein>
    <recommendedName>
        <fullName evidence="3">Carrier domain-containing protein</fullName>
    </recommendedName>
</protein>
<evidence type="ECO:0000259" key="3">
    <source>
        <dbReference type="PROSITE" id="PS50075"/>
    </source>
</evidence>
<dbReference type="PROSITE" id="PS00012">
    <property type="entry name" value="PHOSPHOPANTETHEINE"/>
    <property type="match status" value="1"/>
</dbReference>
<keyword evidence="5" id="KW-1185">Reference proteome</keyword>
<evidence type="ECO:0000256" key="1">
    <source>
        <dbReference type="ARBA" id="ARBA00022450"/>
    </source>
</evidence>
<dbReference type="EMBL" id="BAAAEW010000011">
    <property type="protein sequence ID" value="GAA0750629.1"/>
    <property type="molecule type" value="Genomic_DNA"/>
</dbReference>
<gene>
    <name evidence="4" type="ORF">GCM10009107_22590</name>
</gene>